<comment type="caution">
    <text evidence="1">The sequence shown here is derived from an EMBL/GenBank/DDBJ whole genome shotgun (WGS) entry which is preliminary data.</text>
</comment>
<evidence type="ECO:0000313" key="1">
    <source>
        <dbReference type="EMBL" id="MBR7783605.1"/>
    </source>
</evidence>
<proteinExistence type="predicted"/>
<evidence type="ECO:0000313" key="2">
    <source>
        <dbReference type="Proteomes" id="UP000680067"/>
    </source>
</evidence>
<sequence length="222" mass="24332">MSENIPVSKDEALLLAQLERSLTDAELQSLRQAISEDPSLAGDARLIALLENLRLEQRIAQNEDTAWLKFRELARQSQEASPAACEQSQPVSRWFSWLGQWSSSMRSAIPVLAAFVIIAQSGGLVWLYNKPVSQIEPQTDTRGGITTQCPAILVRLKSSATMEDLTRILTQGQMQVVAGPDATGYYRIVGQTSLPDDGVILLKDIATEIKPANDCSLAHKSL</sequence>
<reference evidence="1" key="1">
    <citation type="submission" date="2021-04" db="EMBL/GenBank/DDBJ databases">
        <title>novel species isolated from subtropical streams in China.</title>
        <authorList>
            <person name="Lu H."/>
        </authorList>
    </citation>
    <scope>NUCLEOTIDE SEQUENCE</scope>
    <source>
        <strain evidence="1">LFS511W</strain>
    </source>
</reference>
<dbReference type="Proteomes" id="UP000680067">
    <property type="component" value="Unassembled WGS sequence"/>
</dbReference>
<dbReference type="EMBL" id="JAGSPN010000013">
    <property type="protein sequence ID" value="MBR7783605.1"/>
    <property type="molecule type" value="Genomic_DNA"/>
</dbReference>
<protein>
    <submittedName>
        <fullName evidence="1">Uncharacterized protein</fullName>
    </submittedName>
</protein>
<dbReference type="AlphaFoldDB" id="A0A941DPL0"/>
<gene>
    <name evidence="1" type="ORF">KDM89_15780</name>
</gene>
<accession>A0A941DPL0</accession>
<dbReference type="RefSeq" id="WP_212688878.1">
    <property type="nucleotide sequence ID" value="NZ_JAGSPN010000013.1"/>
</dbReference>
<organism evidence="1 2">
    <name type="scientific">Undibacterium luofuense</name>
    <dbReference type="NCBI Taxonomy" id="2828733"/>
    <lineage>
        <taxon>Bacteria</taxon>
        <taxon>Pseudomonadati</taxon>
        <taxon>Pseudomonadota</taxon>
        <taxon>Betaproteobacteria</taxon>
        <taxon>Burkholderiales</taxon>
        <taxon>Oxalobacteraceae</taxon>
        <taxon>Undibacterium</taxon>
    </lineage>
</organism>
<keyword evidence="2" id="KW-1185">Reference proteome</keyword>
<name>A0A941DPL0_9BURK</name>